<sequence length="116" mass="11542">MSNHVVDGRRSPHALGNIRARLNSGDVLFPLEEVGWPGMFAHLMNDPRPTGYANVHVCEPHGVVCALKQRPLCGRAGAASTGLGASACAASMGAPPPCAGAAGAASTCGLSAGAPA</sequence>
<gene>
    <name evidence="1" type="ORF">OEZ85_012273</name>
</gene>
<dbReference type="EMBL" id="CP126210">
    <property type="protein sequence ID" value="WIA12204.1"/>
    <property type="molecule type" value="Genomic_DNA"/>
</dbReference>
<name>A0ABY8TSU9_TETOB</name>
<organism evidence="1 2">
    <name type="scientific">Tetradesmus obliquus</name>
    <name type="common">Green alga</name>
    <name type="synonym">Acutodesmus obliquus</name>
    <dbReference type="NCBI Taxonomy" id="3088"/>
    <lineage>
        <taxon>Eukaryota</taxon>
        <taxon>Viridiplantae</taxon>
        <taxon>Chlorophyta</taxon>
        <taxon>core chlorophytes</taxon>
        <taxon>Chlorophyceae</taxon>
        <taxon>CS clade</taxon>
        <taxon>Sphaeropleales</taxon>
        <taxon>Scenedesmaceae</taxon>
        <taxon>Tetradesmus</taxon>
    </lineage>
</organism>
<keyword evidence="2" id="KW-1185">Reference proteome</keyword>
<evidence type="ECO:0000313" key="2">
    <source>
        <dbReference type="Proteomes" id="UP001244341"/>
    </source>
</evidence>
<evidence type="ECO:0000313" key="1">
    <source>
        <dbReference type="EMBL" id="WIA12204.1"/>
    </source>
</evidence>
<reference evidence="1 2" key="1">
    <citation type="submission" date="2023-05" db="EMBL/GenBank/DDBJ databases">
        <title>A 100% complete, gapless, phased diploid assembly of the Scenedesmus obliquus UTEX 3031 genome.</title>
        <authorList>
            <person name="Biondi T.C."/>
            <person name="Hanschen E.R."/>
            <person name="Kwon T."/>
            <person name="Eng W."/>
            <person name="Kruse C.P.S."/>
            <person name="Koehler S.I."/>
            <person name="Kunde Y."/>
            <person name="Gleasner C.D."/>
            <person name="You Mak K.T."/>
            <person name="Polle J."/>
            <person name="Hovde B.T."/>
            <person name="Starkenburg S.R."/>
        </authorList>
    </citation>
    <scope>NUCLEOTIDE SEQUENCE [LARGE SCALE GENOMIC DNA]</scope>
    <source>
        <strain evidence="1 2">DOE0152z</strain>
    </source>
</reference>
<accession>A0ABY8TSU9</accession>
<dbReference type="Proteomes" id="UP001244341">
    <property type="component" value="Chromosome 3b"/>
</dbReference>
<protein>
    <submittedName>
        <fullName evidence="1">Uncharacterized protein</fullName>
    </submittedName>
</protein>
<proteinExistence type="predicted"/>